<dbReference type="EMBL" id="JAMQGP010000006">
    <property type="protein sequence ID" value="MCM2680531.1"/>
    <property type="molecule type" value="Genomic_DNA"/>
</dbReference>
<feature type="compositionally biased region" description="Pro residues" evidence="1">
    <location>
        <begin position="84"/>
        <end position="97"/>
    </location>
</feature>
<dbReference type="PROSITE" id="PS51257">
    <property type="entry name" value="PROKAR_LIPOPROTEIN"/>
    <property type="match status" value="1"/>
</dbReference>
<feature type="chain" id="PRO_5041293701" description="Secreted protein" evidence="2">
    <location>
        <begin position="18"/>
        <end position="103"/>
    </location>
</feature>
<keyword evidence="2" id="KW-0732">Signal</keyword>
<organism evidence="3 4">
    <name type="scientific">Echinimonas agarilytica</name>
    <dbReference type="NCBI Taxonomy" id="1215918"/>
    <lineage>
        <taxon>Bacteria</taxon>
        <taxon>Pseudomonadati</taxon>
        <taxon>Pseudomonadota</taxon>
        <taxon>Gammaproteobacteria</taxon>
        <taxon>Alteromonadales</taxon>
        <taxon>Echinimonadaceae</taxon>
        <taxon>Echinimonas</taxon>
    </lineage>
</organism>
<feature type="region of interest" description="Disordered" evidence="1">
    <location>
        <begin position="56"/>
        <end position="103"/>
    </location>
</feature>
<proteinExistence type="predicted"/>
<evidence type="ECO:0000313" key="4">
    <source>
        <dbReference type="Proteomes" id="UP001165393"/>
    </source>
</evidence>
<dbReference type="AlphaFoldDB" id="A0AA42B8S8"/>
<gene>
    <name evidence="3" type="ORF">NAF29_12760</name>
</gene>
<evidence type="ECO:0008006" key="5">
    <source>
        <dbReference type="Google" id="ProtNLM"/>
    </source>
</evidence>
<dbReference type="RefSeq" id="WP_251261980.1">
    <property type="nucleotide sequence ID" value="NZ_JAMQGP010000006.1"/>
</dbReference>
<reference evidence="3 4" key="1">
    <citation type="journal article" date="2013" name="Antonie Van Leeuwenhoek">
        <title>Echinimonas agarilytica gen. nov., sp. nov., a new gammaproteobacterium isolated from the sea urchin Strongylocentrotus intermedius.</title>
        <authorList>
            <person name="Nedashkovskaya O.I."/>
            <person name="Stenkova A.M."/>
            <person name="Zhukova N.V."/>
            <person name="Van Trappen S."/>
            <person name="Lee J.S."/>
            <person name="Kim S.B."/>
        </authorList>
    </citation>
    <scope>NUCLEOTIDE SEQUENCE [LARGE SCALE GENOMIC DNA]</scope>
    <source>
        <strain evidence="3 4">KMM 6351</strain>
    </source>
</reference>
<keyword evidence="4" id="KW-1185">Reference proteome</keyword>
<accession>A0AA42B8S8</accession>
<name>A0AA42B8S8_9GAMM</name>
<feature type="compositionally biased region" description="Pro residues" evidence="1">
    <location>
        <begin position="66"/>
        <end position="77"/>
    </location>
</feature>
<dbReference type="Proteomes" id="UP001165393">
    <property type="component" value="Unassembled WGS sequence"/>
</dbReference>
<evidence type="ECO:0000256" key="1">
    <source>
        <dbReference type="SAM" id="MobiDB-lite"/>
    </source>
</evidence>
<sequence>MKYFLMFIILVSGTSLVSCSSSDNVSTSVGVSAYYGSGWYDPWYYNNWNRGPTIVVPPPRPDRPGTRPPKPVQPIAPPHNVKPMPRPRPMPSLPSRPRPSRMR</sequence>
<feature type="signal peptide" evidence="2">
    <location>
        <begin position="1"/>
        <end position="17"/>
    </location>
</feature>
<evidence type="ECO:0000256" key="2">
    <source>
        <dbReference type="SAM" id="SignalP"/>
    </source>
</evidence>
<comment type="caution">
    <text evidence="3">The sequence shown here is derived from an EMBL/GenBank/DDBJ whole genome shotgun (WGS) entry which is preliminary data.</text>
</comment>
<evidence type="ECO:0000313" key="3">
    <source>
        <dbReference type="EMBL" id="MCM2680531.1"/>
    </source>
</evidence>
<protein>
    <recommendedName>
        <fullName evidence="5">Secreted protein</fullName>
    </recommendedName>
</protein>